<evidence type="ECO:0000259" key="1">
    <source>
        <dbReference type="Pfam" id="PF01968"/>
    </source>
</evidence>
<dbReference type="InterPro" id="IPR049517">
    <property type="entry name" value="ACX-like_C"/>
</dbReference>
<dbReference type="Pfam" id="PF01968">
    <property type="entry name" value="Hydantoinase_A"/>
    <property type="match status" value="1"/>
</dbReference>
<comment type="caution">
    <text evidence="5">The sequence shown here is derived from an EMBL/GenBank/DDBJ whole genome shotgun (WGS) entry which is preliminary data.</text>
</comment>
<dbReference type="InterPro" id="IPR008040">
    <property type="entry name" value="Hydant_A_N"/>
</dbReference>
<dbReference type="GO" id="GO:0006749">
    <property type="term" value="P:glutathione metabolic process"/>
    <property type="evidence" value="ECO:0007669"/>
    <property type="project" value="TreeGrafter"/>
</dbReference>
<evidence type="ECO:0000313" key="4">
    <source>
        <dbReference type="EMBL" id="HEW64248.1"/>
    </source>
</evidence>
<gene>
    <name evidence="5" type="ORF">C0188_03475</name>
    <name evidence="4" type="ORF">ENO39_04245</name>
</gene>
<feature type="domain" description="Acetophenone carboxylase-like C-terminal" evidence="3">
    <location>
        <begin position="518"/>
        <end position="647"/>
    </location>
</feature>
<organism evidence="5 6">
    <name type="scientific">Fervidicoccus fontis</name>
    <dbReference type="NCBI Taxonomy" id="683846"/>
    <lineage>
        <taxon>Archaea</taxon>
        <taxon>Thermoproteota</taxon>
        <taxon>Thermoprotei</taxon>
        <taxon>Fervidicoccales</taxon>
        <taxon>Fervidicoccaceae</taxon>
        <taxon>Fervidicoccus</taxon>
    </lineage>
</organism>
<dbReference type="PANTHER" id="PTHR11365:SF23">
    <property type="entry name" value="HYPOTHETICAL 5-OXOPROLINASE (EUROFUNG)-RELATED"/>
    <property type="match status" value="1"/>
</dbReference>
<name>A0A2J6N208_9CREN</name>
<dbReference type="PANTHER" id="PTHR11365">
    <property type="entry name" value="5-OXOPROLINASE RELATED"/>
    <property type="match status" value="1"/>
</dbReference>
<reference evidence="5 6" key="1">
    <citation type="submission" date="2018-01" db="EMBL/GenBank/DDBJ databases">
        <title>Metagenomic assembled genomes from two thermal pools in the Uzon Caldera, Kamchatka, Russia.</title>
        <authorList>
            <person name="Wilkins L."/>
            <person name="Ettinger C."/>
        </authorList>
    </citation>
    <scope>NUCLEOTIDE SEQUENCE [LARGE SCALE GENOMIC DNA]</scope>
    <source>
        <strain evidence="5">ZAV-06</strain>
    </source>
</reference>
<sequence>MPKVVGIDTGGTFTDFVYIKDDGSIGFFKSSSTPKSPEDAVIEGLRALGSGETVIHATTLGTNAIRGQFGIEIPKLSLVTTRGFKGVIEIGRQNRPKLYDIFFEKPKPLVERDFIFEANERIDAFGRVLEKIREEQIEEIGSKLKEAGVSSVAISFLHSYINPSHEKTAERILSKYVEYVSPSYLVSPEPREYERTSSALVNAALMPIISKYIERLNKRLKELNVKELLVMSSSGGIVDAEEASKRPVQLVESGPAAGVVATAELCRMMGINKAISFDMGGTTAKAGTIVNYEFEITSEYEVGGESNHGRMIKGSGYSVRFPFIDLAEVSAGGGTIIWRDDAGALRIGPKSAGADPGPACYDRGGKYPTLTDANLVLGRIGESLLGGKMKIRKDLAIKALSSLGEPVEIANRSIKLADLEMARAIRLVTVERGIDPEEFVLFAFGGAGPQFAAELANEIGIKKIVIPPHPGVFSALGLLMADWRFEDRTAFPKDIEMAYRNMEEKLLKKVGRVDYFIRYADVRYVGQGWELTVPVGSPADIKEIKKTFNKKHFSTYGFMLESDIEVVLARVFAVSKREKPLFSAPKIRASGRAKGYRKVYMNGEWIETPIYCRYSLDEGFKAEGPLLIDEYDTTTFVPSGWRVSVGAFSELILERM</sequence>
<dbReference type="Proteomes" id="UP000886076">
    <property type="component" value="Unassembled WGS sequence"/>
</dbReference>
<dbReference type="EMBL" id="DSFH01000055">
    <property type="protein sequence ID" value="HEW64248.1"/>
    <property type="molecule type" value="Genomic_DNA"/>
</dbReference>
<dbReference type="EMBL" id="PNIM01000016">
    <property type="protein sequence ID" value="PMB75382.1"/>
    <property type="molecule type" value="Genomic_DNA"/>
</dbReference>
<evidence type="ECO:0000313" key="5">
    <source>
        <dbReference type="EMBL" id="PMB75382.1"/>
    </source>
</evidence>
<feature type="domain" description="Hydantoinase/oxoprolinase N-terminal" evidence="2">
    <location>
        <begin position="5"/>
        <end position="176"/>
    </location>
</feature>
<dbReference type="GO" id="GO:0005829">
    <property type="term" value="C:cytosol"/>
    <property type="evidence" value="ECO:0007669"/>
    <property type="project" value="TreeGrafter"/>
</dbReference>
<evidence type="ECO:0000313" key="6">
    <source>
        <dbReference type="Proteomes" id="UP000237153"/>
    </source>
</evidence>
<accession>A0A2J6N208</accession>
<protein>
    <submittedName>
        <fullName evidence="5">5-oxoprolinase</fullName>
    </submittedName>
    <submittedName>
        <fullName evidence="4">Hydantoinase/oxoprolinase family protein</fullName>
    </submittedName>
</protein>
<dbReference type="InterPro" id="IPR043129">
    <property type="entry name" value="ATPase_NBD"/>
</dbReference>
<dbReference type="RefSeq" id="WP_272985570.1">
    <property type="nucleotide sequence ID" value="NZ_DSFH01000055.1"/>
</dbReference>
<evidence type="ECO:0000259" key="2">
    <source>
        <dbReference type="Pfam" id="PF05378"/>
    </source>
</evidence>
<dbReference type="Pfam" id="PF19278">
    <property type="entry name" value="Hydant_A_C"/>
    <property type="match status" value="1"/>
</dbReference>
<dbReference type="SUPFAM" id="SSF53067">
    <property type="entry name" value="Actin-like ATPase domain"/>
    <property type="match status" value="1"/>
</dbReference>
<reference evidence="4" key="2">
    <citation type="journal article" date="2020" name="mSystems">
        <title>Genome- and Community-Level Interaction Insights into Carbon Utilization and Element Cycling Functions of Hydrothermarchaeota in Hydrothermal Sediment.</title>
        <authorList>
            <person name="Zhou Z."/>
            <person name="Liu Y."/>
            <person name="Xu W."/>
            <person name="Pan J."/>
            <person name="Luo Z.H."/>
            <person name="Li M."/>
        </authorList>
    </citation>
    <scope>NUCLEOTIDE SEQUENCE [LARGE SCALE GENOMIC DNA]</scope>
    <source>
        <strain evidence="4">SpSt-1261</strain>
    </source>
</reference>
<dbReference type="AlphaFoldDB" id="A0A2J6N208"/>
<dbReference type="InterPro" id="IPR045079">
    <property type="entry name" value="Oxoprolinase-like"/>
</dbReference>
<evidence type="ECO:0000259" key="3">
    <source>
        <dbReference type="Pfam" id="PF19278"/>
    </source>
</evidence>
<dbReference type="GO" id="GO:0017168">
    <property type="term" value="F:5-oxoprolinase (ATP-hydrolyzing) activity"/>
    <property type="evidence" value="ECO:0007669"/>
    <property type="project" value="TreeGrafter"/>
</dbReference>
<feature type="domain" description="Hydantoinase A/oxoprolinase" evidence="1">
    <location>
        <begin position="195"/>
        <end position="486"/>
    </location>
</feature>
<proteinExistence type="predicted"/>
<dbReference type="Pfam" id="PF05378">
    <property type="entry name" value="Hydant_A_N"/>
    <property type="match status" value="1"/>
</dbReference>
<dbReference type="Proteomes" id="UP000237153">
    <property type="component" value="Unassembled WGS sequence"/>
</dbReference>
<dbReference type="InterPro" id="IPR002821">
    <property type="entry name" value="Hydantoinase_A"/>
</dbReference>